<protein>
    <submittedName>
        <fullName evidence="6">Bile acid:sodium symporter</fullName>
    </submittedName>
</protein>
<dbReference type="Proteomes" id="UP000001556">
    <property type="component" value="Chromosome"/>
</dbReference>
<evidence type="ECO:0000256" key="2">
    <source>
        <dbReference type="ARBA" id="ARBA00022692"/>
    </source>
</evidence>
<dbReference type="GO" id="GO:0016020">
    <property type="term" value="C:membrane"/>
    <property type="evidence" value="ECO:0007669"/>
    <property type="project" value="UniProtKB-SubCell"/>
</dbReference>
<dbReference type="KEGG" id="drm:Dred_0457"/>
<sequence length="327" mass="36241">MLNYFSLWNIWLSRRMFFVVLSALLFGFTFSLPTSKFGNWLATLLFAYMTFVTALDSSLKDFIHILAKPWINIWMLLLIHGIMPLLAFCIGILFYPDNAFIRLGFLIGATIPIGVTSIIWTSLAGGDVALSMVAVTLDTLISPVLLPLFITLVAGRTVNIDVVHLLVGLLGMITVPSLLGMVVNDLTHGSLRNYSKSIGGFTSKIALFLVVYINASVIAPEIHWNHTVIKLLLVIFILSISGYSLGYIGSYVLKGHQRERMVSIIYGVGMRNNSLGMVLALTYFPVSVALPITLAMLFQQPLAAFVSYLLKRFDSHELQTSKSCSFF</sequence>
<organism evidence="6 7">
    <name type="scientific">Desulforamulus reducens (strain ATCC BAA-1160 / DSM 100696 / MI-1)</name>
    <name type="common">Desulfotomaculum reducens</name>
    <dbReference type="NCBI Taxonomy" id="349161"/>
    <lineage>
        <taxon>Bacteria</taxon>
        <taxon>Bacillati</taxon>
        <taxon>Bacillota</taxon>
        <taxon>Clostridia</taxon>
        <taxon>Eubacteriales</taxon>
        <taxon>Peptococcaceae</taxon>
        <taxon>Desulforamulus</taxon>
    </lineage>
</organism>
<evidence type="ECO:0000313" key="7">
    <source>
        <dbReference type="Proteomes" id="UP000001556"/>
    </source>
</evidence>
<evidence type="ECO:0000256" key="1">
    <source>
        <dbReference type="ARBA" id="ARBA00004141"/>
    </source>
</evidence>
<dbReference type="OrthoDB" id="1551454at2"/>
<gene>
    <name evidence="6" type="ordered locus">Dred_0457</name>
</gene>
<dbReference type="eggNOG" id="COG0385">
    <property type="taxonomic scope" value="Bacteria"/>
</dbReference>
<comment type="subcellular location">
    <subcellularLocation>
        <location evidence="1">Membrane</location>
        <topology evidence="1">Multi-pass membrane protein</topology>
    </subcellularLocation>
</comment>
<accession>A4J1Q0</accession>
<dbReference type="EMBL" id="CP000612">
    <property type="protein sequence ID" value="ABO49003.1"/>
    <property type="molecule type" value="Genomic_DNA"/>
</dbReference>
<feature type="transmembrane region" description="Helical" evidence="5">
    <location>
        <begin position="198"/>
        <end position="219"/>
    </location>
</feature>
<name>A4J1Q0_DESRM</name>
<feature type="transmembrane region" description="Helical" evidence="5">
    <location>
        <begin position="41"/>
        <end position="59"/>
    </location>
</feature>
<feature type="transmembrane region" description="Helical" evidence="5">
    <location>
        <begin position="100"/>
        <end position="121"/>
    </location>
</feature>
<keyword evidence="4 5" id="KW-0472">Membrane</keyword>
<dbReference type="HOGENOM" id="CLU_071795_0_0_9"/>
<dbReference type="AlphaFoldDB" id="A4J1Q0"/>
<dbReference type="PANTHER" id="PTHR10361:SF28">
    <property type="entry name" value="P3 PROTEIN-RELATED"/>
    <property type="match status" value="1"/>
</dbReference>
<dbReference type="InterPro" id="IPR002657">
    <property type="entry name" value="BilAc:Na_symport/Acr3"/>
</dbReference>
<evidence type="ECO:0000313" key="6">
    <source>
        <dbReference type="EMBL" id="ABO49003.1"/>
    </source>
</evidence>
<dbReference type="InterPro" id="IPR038770">
    <property type="entry name" value="Na+/solute_symporter_sf"/>
</dbReference>
<dbReference type="Gene3D" id="1.20.1530.20">
    <property type="match status" value="1"/>
</dbReference>
<feature type="transmembrane region" description="Helical" evidence="5">
    <location>
        <begin position="162"/>
        <end position="186"/>
    </location>
</feature>
<feature type="transmembrane region" description="Helical" evidence="5">
    <location>
        <begin position="274"/>
        <end position="298"/>
    </location>
</feature>
<proteinExistence type="predicted"/>
<keyword evidence="3 5" id="KW-1133">Transmembrane helix</keyword>
<dbReference type="InterPro" id="IPR004710">
    <property type="entry name" value="Bilac:Na_transpt"/>
</dbReference>
<feature type="transmembrane region" description="Helical" evidence="5">
    <location>
        <begin position="71"/>
        <end position="94"/>
    </location>
</feature>
<evidence type="ECO:0000256" key="3">
    <source>
        <dbReference type="ARBA" id="ARBA00022989"/>
    </source>
</evidence>
<dbReference type="Pfam" id="PF01758">
    <property type="entry name" value="SBF"/>
    <property type="match status" value="1"/>
</dbReference>
<evidence type="ECO:0000256" key="4">
    <source>
        <dbReference type="ARBA" id="ARBA00023136"/>
    </source>
</evidence>
<feature type="transmembrane region" description="Helical" evidence="5">
    <location>
        <begin position="128"/>
        <end position="150"/>
    </location>
</feature>
<dbReference type="RefSeq" id="WP_011876840.1">
    <property type="nucleotide sequence ID" value="NC_009253.1"/>
</dbReference>
<keyword evidence="7" id="KW-1185">Reference proteome</keyword>
<dbReference type="PANTHER" id="PTHR10361">
    <property type="entry name" value="SODIUM-BILE ACID COTRANSPORTER"/>
    <property type="match status" value="1"/>
</dbReference>
<keyword evidence="2 5" id="KW-0812">Transmembrane</keyword>
<reference evidence="6 7" key="1">
    <citation type="submission" date="2007-03" db="EMBL/GenBank/DDBJ databases">
        <title>Complete sequence of Desulfotomaculum reducens MI-1.</title>
        <authorList>
            <consortium name="US DOE Joint Genome Institute"/>
            <person name="Copeland A."/>
            <person name="Lucas S."/>
            <person name="Lapidus A."/>
            <person name="Barry K."/>
            <person name="Detter J.C."/>
            <person name="Glavina del Rio T."/>
            <person name="Hammon N."/>
            <person name="Israni S."/>
            <person name="Dalin E."/>
            <person name="Tice H."/>
            <person name="Pitluck S."/>
            <person name="Sims D."/>
            <person name="Brettin T."/>
            <person name="Bruce D."/>
            <person name="Han C."/>
            <person name="Tapia R."/>
            <person name="Schmutz J."/>
            <person name="Larimer F."/>
            <person name="Land M."/>
            <person name="Hauser L."/>
            <person name="Kyrpides N."/>
            <person name="Kim E."/>
            <person name="Tebo B.M."/>
            <person name="Richardson P."/>
        </authorList>
    </citation>
    <scope>NUCLEOTIDE SEQUENCE [LARGE SCALE GENOMIC DNA]</scope>
    <source>
        <strain evidence="6 7">MI-1</strain>
    </source>
</reference>
<dbReference type="STRING" id="349161.Dred_0457"/>
<feature type="transmembrane region" description="Helical" evidence="5">
    <location>
        <begin position="231"/>
        <end position="253"/>
    </location>
</feature>
<evidence type="ECO:0000256" key="5">
    <source>
        <dbReference type="SAM" id="Phobius"/>
    </source>
</evidence>